<evidence type="ECO:0000256" key="1">
    <source>
        <dbReference type="SAM" id="MobiDB-lite"/>
    </source>
</evidence>
<dbReference type="Proteomes" id="UP000246005">
    <property type="component" value="Unassembled WGS sequence"/>
</dbReference>
<dbReference type="AlphaFoldDB" id="A0A316HNB9"/>
<protein>
    <submittedName>
        <fullName evidence="2">Uncharacterized protein</fullName>
    </submittedName>
</protein>
<evidence type="ECO:0000313" key="2">
    <source>
        <dbReference type="EMBL" id="PWK81670.1"/>
    </source>
</evidence>
<sequence length="229" mass="25082">MEPDIAAKLRAPFPQDAIGKLPRMTCPACSKGDCAEHPRKKCATCKGYLGKHTHLDYVGHAHVRERFLEVDPDWTWEPMAFAQSGLPLLDENSGLWIRLTIGGKTLPGYGDAPGKRGGNAVKEAIGDALRNAGQSFGVALDLWKKEPAGQVEKDGTPVRQVEKARKQSDRERANELRGQCKAIAKSLGNDVAWLQDQFAGWSPEEPDILKADAATMEKFQDHLKRGDGA</sequence>
<comment type="caution">
    <text evidence="2">The sequence shown here is derived from an EMBL/GenBank/DDBJ whole genome shotgun (WGS) entry which is preliminary data.</text>
</comment>
<name>A0A316HNB9_9PSEU</name>
<proteinExistence type="predicted"/>
<accession>A0A316HNB9</accession>
<feature type="region of interest" description="Disordered" evidence="1">
    <location>
        <begin position="151"/>
        <end position="174"/>
    </location>
</feature>
<evidence type="ECO:0000313" key="3">
    <source>
        <dbReference type="Proteomes" id="UP000246005"/>
    </source>
</evidence>
<dbReference type="EMBL" id="QGHB01000016">
    <property type="protein sequence ID" value="PWK81670.1"/>
    <property type="molecule type" value="Genomic_DNA"/>
</dbReference>
<gene>
    <name evidence="2" type="ORF">C8D88_11681</name>
</gene>
<reference evidence="2 3" key="1">
    <citation type="submission" date="2018-05" db="EMBL/GenBank/DDBJ databases">
        <title>Genomic Encyclopedia of Type Strains, Phase IV (KMG-IV): sequencing the most valuable type-strain genomes for metagenomic binning, comparative biology and taxonomic classification.</title>
        <authorList>
            <person name="Goeker M."/>
        </authorList>
    </citation>
    <scope>NUCLEOTIDE SEQUENCE [LARGE SCALE GENOMIC DNA]</scope>
    <source>
        <strain evidence="2 3">DSM 45480</strain>
    </source>
</reference>
<organism evidence="2 3">
    <name type="scientific">Lentzea atacamensis</name>
    <dbReference type="NCBI Taxonomy" id="531938"/>
    <lineage>
        <taxon>Bacteria</taxon>
        <taxon>Bacillati</taxon>
        <taxon>Actinomycetota</taxon>
        <taxon>Actinomycetes</taxon>
        <taxon>Pseudonocardiales</taxon>
        <taxon>Pseudonocardiaceae</taxon>
        <taxon>Lentzea</taxon>
    </lineage>
</organism>